<dbReference type="Proteomes" id="UP001154282">
    <property type="component" value="Unassembled WGS sequence"/>
</dbReference>
<accession>A0AAV0JGY3</accession>
<evidence type="ECO:0000313" key="4">
    <source>
        <dbReference type="Proteomes" id="UP001154282"/>
    </source>
</evidence>
<keyword evidence="4" id="KW-1185">Reference proteome</keyword>
<gene>
    <name evidence="3" type="ORF">LITE_LOCUS14275</name>
</gene>
<reference evidence="3" key="1">
    <citation type="submission" date="2022-08" db="EMBL/GenBank/DDBJ databases">
        <authorList>
            <person name="Gutierrez-Valencia J."/>
        </authorList>
    </citation>
    <scope>NUCLEOTIDE SEQUENCE</scope>
</reference>
<dbReference type="PANTHER" id="PTHR34199">
    <property type="entry name" value="NUMOD3 MOTIF FAMILY PROTEIN, EXPRESSED"/>
    <property type="match status" value="1"/>
</dbReference>
<evidence type="ECO:0000259" key="2">
    <source>
        <dbReference type="Pfam" id="PF07460"/>
    </source>
</evidence>
<evidence type="ECO:0000313" key="3">
    <source>
        <dbReference type="EMBL" id="CAI0409182.1"/>
    </source>
</evidence>
<protein>
    <recommendedName>
        <fullName evidence="2">Nuclease associated modular domain-containing protein</fullName>
    </recommendedName>
</protein>
<feature type="domain" description="Nuclease associated modular" evidence="2">
    <location>
        <begin position="152"/>
        <end position="177"/>
    </location>
</feature>
<name>A0AAV0JGY3_9ROSI</name>
<dbReference type="AlphaFoldDB" id="A0AAV0JGY3"/>
<dbReference type="InterPro" id="IPR003611">
    <property type="entry name" value="NUMOD3"/>
</dbReference>
<organism evidence="3 4">
    <name type="scientific">Linum tenue</name>
    <dbReference type="NCBI Taxonomy" id="586396"/>
    <lineage>
        <taxon>Eukaryota</taxon>
        <taxon>Viridiplantae</taxon>
        <taxon>Streptophyta</taxon>
        <taxon>Embryophyta</taxon>
        <taxon>Tracheophyta</taxon>
        <taxon>Spermatophyta</taxon>
        <taxon>Magnoliopsida</taxon>
        <taxon>eudicotyledons</taxon>
        <taxon>Gunneridae</taxon>
        <taxon>Pentapetalae</taxon>
        <taxon>rosids</taxon>
        <taxon>fabids</taxon>
        <taxon>Malpighiales</taxon>
        <taxon>Linaceae</taxon>
        <taxon>Linum</taxon>
    </lineage>
</organism>
<feature type="non-terminal residue" evidence="3">
    <location>
        <position position="1"/>
    </location>
</feature>
<dbReference type="PANTHER" id="PTHR34199:SF1">
    <property type="entry name" value="HISTONE-LYSINE N-METHYLTRANSFERASE, H3 LYSINE-79 SPECIFIC-LIKE PROTEIN"/>
    <property type="match status" value="1"/>
</dbReference>
<evidence type="ECO:0000256" key="1">
    <source>
        <dbReference type="SAM" id="MobiDB-lite"/>
    </source>
</evidence>
<dbReference type="GO" id="GO:0003677">
    <property type="term" value="F:DNA binding"/>
    <property type="evidence" value="ECO:0007669"/>
    <property type="project" value="InterPro"/>
</dbReference>
<dbReference type="EMBL" id="CAMGYJ010000005">
    <property type="protein sequence ID" value="CAI0409182.1"/>
    <property type="molecule type" value="Genomic_DNA"/>
</dbReference>
<sequence length="399" mass="45756">NDLFPHLAETFPLPLQVPSHLLRSSPSPVTALPPEMAFFHFRKTSVPNLPCSPPHVAMEATYSPLVMPLNHHTPYTSSLCAMCSSLSSSRRLQNSGATNVGFDVQQTLQFDQYFLSKLGLYTAEEQLPYERGGYTDFHEDHGNLNATEGETKIEHGNKGKVPWNKGRKHSAETRELIKRRTIEALRDPQVKACKKLFGFKIMHSVEIKAKISSSLKRLWNKRLTSKRLGIKFFLSWEVSIAKAAKDGGLDEQRLSWNSYNEIEQEITRQQLQFATEKAFAKELTMIKSATVAKEKAEKIAQRKKEREEKEKARAEERRRSAKNREKSPVTQEFILKQKLVKIRRRKPTGRKVNNGGQQISCTPIWGKLDFELTEREELKRDSLADQIQAARNKRNEIRC</sequence>
<proteinExistence type="predicted"/>
<dbReference type="Pfam" id="PF07460">
    <property type="entry name" value="NUMOD3"/>
    <property type="match status" value="1"/>
</dbReference>
<feature type="region of interest" description="Disordered" evidence="1">
    <location>
        <begin position="297"/>
        <end position="327"/>
    </location>
</feature>
<comment type="caution">
    <text evidence="3">The sequence shown here is derived from an EMBL/GenBank/DDBJ whole genome shotgun (WGS) entry which is preliminary data.</text>
</comment>